<dbReference type="InterPro" id="IPR040511">
    <property type="entry name" value="AGS_C"/>
</dbReference>
<gene>
    <name evidence="2" type="ORF">A7985_25020</name>
</gene>
<reference evidence="3" key="1">
    <citation type="submission" date="2016-07" db="EMBL/GenBank/DDBJ databases">
        <authorList>
            <person name="Florea S."/>
            <person name="Webb J.S."/>
            <person name="Jaromczyk J."/>
            <person name="Schardl C.L."/>
        </authorList>
    </citation>
    <scope>NUCLEOTIDE SEQUENCE [LARGE SCALE GENOMIC DNA]</scope>
    <source>
        <strain evidence="3">IPB1</strain>
    </source>
</reference>
<dbReference type="Proteomes" id="UP000093366">
    <property type="component" value="Unassembled WGS sequence"/>
</dbReference>
<proteinExistence type="predicted"/>
<name>A0A1C0TJ05_9GAMM</name>
<accession>A0A1C0TJ05</accession>
<sequence length="162" mass="18346">MAYLERDRAASIVKWRRIFGDGFAPKECVAVTQNHTSLPSNFHDIEWPTSESIWKLNVEAVLQKEESSPFLGNLSNYTLLPKGHVVRFSILDELDRRTKIYWQVVNSGEEAEKNKCLRGGFKKGKLIREESTSYKGRHWVEAVAVKQGVCIARSGPIAVNIA</sequence>
<evidence type="ECO:0000313" key="3">
    <source>
        <dbReference type="Proteomes" id="UP000093366"/>
    </source>
</evidence>
<dbReference type="Pfam" id="PF18134">
    <property type="entry name" value="AGS_C"/>
    <property type="match status" value="1"/>
</dbReference>
<dbReference type="RefSeq" id="WP_065793110.1">
    <property type="nucleotide sequence ID" value="NZ_MAUJ01000022.1"/>
</dbReference>
<organism evidence="2 3">
    <name type="scientific">Pseudoalteromonas luteoviolacea</name>
    <dbReference type="NCBI Taxonomy" id="43657"/>
    <lineage>
        <taxon>Bacteria</taxon>
        <taxon>Pseudomonadati</taxon>
        <taxon>Pseudomonadota</taxon>
        <taxon>Gammaproteobacteria</taxon>
        <taxon>Alteromonadales</taxon>
        <taxon>Pseudoalteromonadaceae</taxon>
        <taxon>Pseudoalteromonas</taxon>
    </lineage>
</organism>
<dbReference type="AlphaFoldDB" id="A0A1C0TJ05"/>
<dbReference type="OrthoDB" id="2082416at2"/>
<evidence type="ECO:0000313" key="2">
    <source>
        <dbReference type="EMBL" id="OCQ17941.1"/>
    </source>
</evidence>
<comment type="caution">
    <text evidence="2">The sequence shown here is derived from an EMBL/GenBank/DDBJ whole genome shotgun (WGS) entry which is preliminary data.</text>
</comment>
<feature type="domain" description="Adenylyl/Guanylyl and SMODS C-terminal sensor" evidence="1">
    <location>
        <begin position="42"/>
        <end position="161"/>
    </location>
</feature>
<dbReference type="EMBL" id="MAUJ01000022">
    <property type="protein sequence ID" value="OCQ17941.1"/>
    <property type="molecule type" value="Genomic_DNA"/>
</dbReference>
<evidence type="ECO:0000259" key="1">
    <source>
        <dbReference type="Pfam" id="PF18134"/>
    </source>
</evidence>
<protein>
    <recommendedName>
        <fullName evidence="1">Adenylyl/Guanylyl and SMODS C-terminal sensor domain-containing protein</fullName>
    </recommendedName>
</protein>